<keyword evidence="5" id="KW-0520">NAD</keyword>
<organism evidence="8 9">
    <name type="scientific">Rickenella mellea</name>
    <dbReference type="NCBI Taxonomy" id="50990"/>
    <lineage>
        <taxon>Eukaryota</taxon>
        <taxon>Fungi</taxon>
        <taxon>Dikarya</taxon>
        <taxon>Basidiomycota</taxon>
        <taxon>Agaricomycotina</taxon>
        <taxon>Agaricomycetes</taxon>
        <taxon>Hymenochaetales</taxon>
        <taxon>Rickenellaceae</taxon>
        <taxon>Rickenella</taxon>
    </lineage>
</organism>
<evidence type="ECO:0000256" key="6">
    <source>
        <dbReference type="ARBA" id="ARBA00047949"/>
    </source>
</evidence>
<dbReference type="Pfam" id="PF01885">
    <property type="entry name" value="PTS_2-RNA"/>
    <property type="match status" value="1"/>
</dbReference>
<dbReference type="SUPFAM" id="SSF56399">
    <property type="entry name" value="ADP-ribosylation"/>
    <property type="match status" value="1"/>
</dbReference>
<feature type="region of interest" description="Disordered" evidence="7">
    <location>
        <begin position="1"/>
        <end position="26"/>
    </location>
</feature>
<evidence type="ECO:0000313" key="9">
    <source>
        <dbReference type="Proteomes" id="UP000294933"/>
    </source>
</evidence>
<comment type="function">
    <text evidence="1">Catalyzes the last step of tRNA splicing, the transfer of the splice junction 2'-phosphate from ligated tRNA to NAD to produce ADP-ribose 1''-2'' cyclic phosphate.</text>
</comment>
<comment type="similarity">
    <text evidence="2">Belongs to the KptA/TPT1 family.</text>
</comment>
<dbReference type="InterPro" id="IPR002745">
    <property type="entry name" value="Ptrans_KptA/Tpt1"/>
</dbReference>
<evidence type="ECO:0000256" key="2">
    <source>
        <dbReference type="ARBA" id="ARBA00009836"/>
    </source>
</evidence>
<gene>
    <name evidence="8" type="ORF">BD410DRAFT_786724</name>
</gene>
<dbReference type="VEuPathDB" id="FungiDB:BD410DRAFT_786724"/>
<dbReference type="AlphaFoldDB" id="A0A4Y7QB23"/>
<name>A0A4Y7QB23_9AGAM</name>
<feature type="compositionally biased region" description="Polar residues" evidence="7">
    <location>
        <begin position="261"/>
        <end position="270"/>
    </location>
</feature>
<evidence type="ECO:0000313" key="8">
    <source>
        <dbReference type="EMBL" id="TDL24010.1"/>
    </source>
</evidence>
<feature type="region of interest" description="Disordered" evidence="7">
    <location>
        <begin position="254"/>
        <end position="277"/>
    </location>
</feature>
<evidence type="ECO:0000256" key="3">
    <source>
        <dbReference type="ARBA" id="ARBA00012007"/>
    </source>
</evidence>
<comment type="catalytic activity">
    <reaction evidence="6">
        <text>2'-phospho-[ligated tRNA] + NAD(+) = mature tRNA + ADP-alpha-D-ribose 1'',2''-cyclic phosphate + nicotinamide</text>
        <dbReference type="Rhea" id="RHEA:23324"/>
        <dbReference type="Rhea" id="RHEA-COMP:11106"/>
        <dbReference type="Rhea" id="RHEA-COMP:11107"/>
        <dbReference type="ChEBI" id="CHEBI:17154"/>
        <dbReference type="ChEBI" id="CHEBI:57540"/>
        <dbReference type="ChEBI" id="CHEBI:76596"/>
        <dbReference type="ChEBI" id="CHEBI:82883"/>
        <dbReference type="ChEBI" id="CHEBI:85027"/>
        <dbReference type="EC" id="2.7.1.160"/>
    </reaction>
</comment>
<sequence length="277" mass="31084">MERNEQRESRGKQQSKKERLRGHDKDAPDIRISKTLSWVLRHGASSEGLFMRPDGYVRVKDLLALPKLHMLDFMMLERIVQEDTKMRYHLLLNADTNPDASGDAAQIWWIRANQGHSIKSIKLDLTPITDSGQVPMAVHGTTLQAWAKIQRQGLSKMNRNHIHLAQGVAGEGVISGMRTSSQVLIYIDLSKALKAGIKFHISENGVVLSEGDEKGFLRPEFFWRVERANRQPIPGWEGPVGGLDVLTSKMEAIKVTEAEEPSNQDPLSSNTEEKSTS</sequence>
<evidence type="ECO:0000256" key="4">
    <source>
        <dbReference type="ARBA" id="ARBA00022679"/>
    </source>
</evidence>
<dbReference type="PANTHER" id="PTHR12684">
    <property type="entry name" value="PUTATIVE PHOSPHOTRANSFERASE"/>
    <property type="match status" value="1"/>
</dbReference>
<keyword evidence="9" id="KW-1185">Reference proteome</keyword>
<protein>
    <recommendedName>
        <fullName evidence="3">2'-phosphotransferase</fullName>
        <ecNumber evidence="3">2.7.1.160</ecNumber>
    </recommendedName>
</protein>
<evidence type="ECO:0000256" key="7">
    <source>
        <dbReference type="SAM" id="MobiDB-lite"/>
    </source>
</evidence>
<accession>A0A4Y7QB23</accession>
<dbReference type="GO" id="GO:0006388">
    <property type="term" value="P:tRNA splicing, via endonucleolytic cleavage and ligation"/>
    <property type="evidence" value="ECO:0007669"/>
    <property type="project" value="TreeGrafter"/>
</dbReference>
<evidence type="ECO:0000256" key="5">
    <source>
        <dbReference type="ARBA" id="ARBA00023027"/>
    </source>
</evidence>
<dbReference type="Gene3D" id="1.10.10.970">
    <property type="entry name" value="RNA 2'-phosphotransferase, Tpt1/KptA family, N-terminal domain"/>
    <property type="match status" value="1"/>
</dbReference>
<evidence type="ECO:0000256" key="1">
    <source>
        <dbReference type="ARBA" id="ARBA00003343"/>
    </source>
</evidence>
<dbReference type="InterPro" id="IPR042080">
    <property type="entry name" value="RNA_2'-PTrans_N"/>
</dbReference>
<dbReference type="STRING" id="50990.A0A4Y7QB23"/>
<dbReference type="Gene3D" id="3.20.170.30">
    <property type="match status" value="1"/>
</dbReference>
<keyword evidence="4" id="KW-0808">Transferase</keyword>
<dbReference type="Proteomes" id="UP000294933">
    <property type="component" value="Unassembled WGS sequence"/>
</dbReference>
<dbReference type="GO" id="GO:0000215">
    <property type="term" value="F:tRNA 2'-phosphotransferase activity"/>
    <property type="evidence" value="ECO:0007669"/>
    <property type="project" value="UniProtKB-EC"/>
</dbReference>
<dbReference type="OrthoDB" id="419694at2759"/>
<dbReference type="EMBL" id="ML170168">
    <property type="protein sequence ID" value="TDL24010.1"/>
    <property type="molecule type" value="Genomic_DNA"/>
</dbReference>
<proteinExistence type="inferred from homology"/>
<reference evidence="8 9" key="1">
    <citation type="submission" date="2018-06" db="EMBL/GenBank/DDBJ databases">
        <title>A transcriptomic atlas of mushroom development highlights an independent origin of complex multicellularity.</title>
        <authorList>
            <consortium name="DOE Joint Genome Institute"/>
            <person name="Krizsan K."/>
            <person name="Almasi E."/>
            <person name="Merenyi Z."/>
            <person name="Sahu N."/>
            <person name="Viragh M."/>
            <person name="Koszo T."/>
            <person name="Mondo S."/>
            <person name="Kiss B."/>
            <person name="Balint B."/>
            <person name="Kues U."/>
            <person name="Barry K."/>
            <person name="Hegedus J.C."/>
            <person name="Henrissat B."/>
            <person name="Johnson J."/>
            <person name="Lipzen A."/>
            <person name="Ohm R."/>
            <person name="Nagy I."/>
            <person name="Pangilinan J."/>
            <person name="Yan J."/>
            <person name="Xiong Y."/>
            <person name="Grigoriev I.V."/>
            <person name="Hibbett D.S."/>
            <person name="Nagy L.G."/>
        </authorList>
    </citation>
    <scope>NUCLEOTIDE SEQUENCE [LARGE SCALE GENOMIC DNA]</scope>
    <source>
        <strain evidence="8 9">SZMC22713</strain>
    </source>
</reference>
<dbReference type="PANTHER" id="PTHR12684:SF2">
    <property type="entry name" value="TRNA 2'-PHOSPHOTRANSFERASE 1"/>
    <property type="match status" value="1"/>
</dbReference>
<dbReference type="EC" id="2.7.1.160" evidence="3"/>
<dbReference type="InterPro" id="IPR042081">
    <property type="entry name" value="RNA_2'-PTrans_C"/>
</dbReference>